<organism evidence="1 2">
    <name type="scientific">Apiospora aurea</name>
    <dbReference type="NCBI Taxonomy" id="335848"/>
    <lineage>
        <taxon>Eukaryota</taxon>
        <taxon>Fungi</taxon>
        <taxon>Dikarya</taxon>
        <taxon>Ascomycota</taxon>
        <taxon>Pezizomycotina</taxon>
        <taxon>Sordariomycetes</taxon>
        <taxon>Xylariomycetidae</taxon>
        <taxon>Amphisphaeriales</taxon>
        <taxon>Apiosporaceae</taxon>
        <taxon>Apiospora</taxon>
    </lineage>
</organism>
<gene>
    <name evidence="1" type="ORF">PG986_011653</name>
</gene>
<name>A0ABR1PXS3_9PEZI</name>
<dbReference type="RefSeq" id="XP_066694571.1">
    <property type="nucleotide sequence ID" value="XM_066847875.1"/>
</dbReference>
<proteinExistence type="predicted"/>
<reference evidence="1 2" key="1">
    <citation type="submission" date="2023-01" db="EMBL/GenBank/DDBJ databases">
        <title>Analysis of 21 Apiospora genomes using comparative genomics revels a genus with tremendous synthesis potential of carbohydrate active enzymes and secondary metabolites.</title>
        <authorList>
            <person name="Sorensen T."/>
        </authorList>
    </citation>
    <scope>NUCLEOTIDE SEQUENCE [LARGE SCALE GENOMIC DNA]</scope>
    <source>
        <strain evidence="1 2">CBS 24483</strain>
    </source>
</reference>
<accession>A0ABR1PXS3</accession>
<keyword evidence="2" id="KW-1185">Reference proteome</keyword>
<evidence type="ECO:0000313" key="2">
    <source>
        <dbReference type="Proteomes" id="UP001391051"/>
    </source>
</evidence>
<dbReference type="Proteomes" id="UP001391051">
    <property type="component" value="Unassembled WGS sequence"/>
</dbReference>
<sequence>MPEVSRLTPVLIGNGKPTMQLERGAQVQSSDDEESLVNFYLKEISTTPARLGDFETIRADGSCAALHKLELLLEHGAVLDKGDGFHPLEGPYEIATSDLWYRDQPDMIPFMKVLVNNGATSEPVSGKYKRSFRHLHRRVAGEGDKLHHSFLFRALTSGHYNIARIFIERGGTCFGVHDRMEDIDRHDDQMPEDIREWIDAVYFL</sequence>
<evidence type="ECO:0000313" key="1">
    <source>
        <dbReference type="EMBL" id="KAK7942540.1"/>
    </source>
</evidence>
<dbReference type="GeneID" id="92080937"/>
<dbReference type="EMBL" id="JAQQWE010000008">
    <property type="protein sequence ID" value="KAK7942540.1"/>
    <property type="molecule type" value="Genomic_DNA"/>
</dbReference>
<comment type="caution">
    <text evidence="1">The sequence shown here is derived from an EMBL/GenBank/DDBJ whole genome shotgun (WGS) entry which is preliminary data.</text>
</comment>
<protein>
    <submittedName>
        <fullName evidence="1">Uncharacterized protein</fullName>
    </submittedName>
</protein>